<proteinExistence type="predicted"/>
<evidence type="ECO:0000313" key="3">
    <source>
        <dbReference type="Proteomes" id="UP000238908"/>
    </source>
</evidence>
<evidence type="ECO:0000313" key="2">
    <source>
        <dbReference type="EMBL" id="PPU55221.1"/>
    </source>
</evidence>
<feature type="transmembrane region" description="Helical" evidence="1">
    <location>
        <begin position="73"/>
        <end position="93"/>
    </location>
</feature>
<dbReference type="AlphaFoldDB" id="A0A2S7C105"/>
<gene>
    <name evidence="2" type="ORF">XdyCFBP7245_14080</name>
</gene>
<name>A0A2S7C105_9XANT</name>
<organism evidence="2 3">
    <name type="scientific">Xanthomonas dyei</name>
    <dbReference type="NCBI Taxonomy" id="743699"/>
    <lineage>
        <taxon>Bacteria</taxon>
        <taxon>Pseudomonadati</taxon>
        <taxon>Pseudomonadota</taxon>
        <taxon>Gammaproteobacteria</taxon>
        <taxon>Lysobacterales</taxon>
        <taxon>Lysobacteraceae</taxon>
        <taxon>Xanthomonas</taxon>
    </lineage>
</organism>
<sequence>MIDLEDTRHVQRTQADAIAEAMMLPETRARLQREHMHAAQARGAAQRRVAAGISLPCMAIAALVAHFNGQGVAHGIVVGALIGGGLGLALCWFRERRTG</sequence>
<reference evidence="2 3" key="1">
    <citation type="submission" date="2016-08" db="EMBL/GenBank/DDBJ databases">
        <authorList>
            <person name="Seilhamer J.J."/>
        </authorList>
    </citation>
    <scope>NUCLEOTIDE SEQUENCE [LARGE SCALE GENOMIC DNA]</scope>
    <source>
        <strain evidence="2 3">CFBP7245</strain>
    </source>
</reference>
<dbReference type="Proteomes" id="UP000238908">
    <property type="component" value="Unassembled WGS sequence"/>
</dbReference>
<dbReference type="RefSeq" id="WP_104616225.1">
    <property type="nucleotide sequence ID" value="NZ_CP167817.1"/>
</dbReference>
<feature type="transmembrane region" description="Helical" evidence="1">
    <location>
        <begin position="49"/>
        <end position="67"/>
    </location>
</feature>
<keyword evidence="1" id="KW-1133">Transmembrane helix</keyword>
<evidence type="ECO:0000256" key="1">
    <source>
        <dbReference type="SAM" id="Phobius"/>
    </source>
</evidence>
<comment type="caution">
    <text evidence="2">The sequence shown here is derived from an EMBL/GenBank/DDBJ whole genome shotgun (WGS) entry which is preliminary data.</text>
</comment>
<keyword evidence="1" id="KW-0812">Transmembrane</keyword>
<dbReference type="EMBL" id="MDEE01000021">
    <property type="protein sequence ID" value="PPU55221.1"/>
    <property type="molecule type" value="Genomic_DNA"/>
</dbReference>
<protein>
    <submittedName>
        <fullName evidence="2">Uncharacterized protein</fullName>
    </submittedName>
</protein>
<accession>A0A2S7C105</accession>
<keyword evidence="1" id="KW-0472">Membrane</keyword>